<name>A0A4Y3R332_STRCI</name>
<dbReference type="RefSeq" id="WP_030885442.1">
    <property type="nucleotide sequence ID" value="NZ_BJMM01000026.1"/>
</dbReference>
<feature type="transmembrane region" description="Helical" evidence="1">
    <location>
        <begin position="12"/>
        <end position="35"/>
    </location>
</feature>
<keyword evidence="1" id="KW-1133">Transmembrane helix</keyword>
<evidence type="ECO:0000313" key="4">
    <source>
        <dbReference type="Proteomes" id="UP000319210"/>
    </source>
</evidence>
<organism evidence="3 4">
    <name type="scientific">Streptomyces cacaoi</name>
    <dbReference type="NCBI Taxonomy" id="1898"/>
    <lineage>
        <taxon>Bacteria</taxon>
        <taxon>Bacillati</taxon>
        <taxon>Actinomycetota</taxon>
        <taxon>Actinomycetes</taxon>
        <taxon>Kitasatosporales</taxon>
        <taxon>Streptomycetaceae</taxon>
        <taxon>Streptomyces</taxon>
    </lineage>
</organism>
<evidence type="ECO:0000256" key="1">
    <source>
        <dbReference type="SAM" id="Phobius"/>
    </source>
</evidence>
<keyword evidence="1" id="KW-0472">Membrane</keyword>
<keyword evidence="1" id="KW-0812">Transmembrane</keyword>
<comment type="caution">
    <text evidence="3">The sequence shown here is derived from an EMBL/GenBank/DDBJ whole genome shotgun (WGS) entry which is preliminary data.</text>
</comment>
<feature type="domain" description="DUF3592" evidence="2">
    <location>
        <begin position="46"/>
        <end position="123"/>
    </location>
</feature>
<dbReference type="EMBL" id="BJMM01000026">
    <property type="protein sequence ID" value="GEB52011.1"/>
    <property type="molecule type" value="Genomic_DNA"/>
</dbReference>
<dbReference type="InterPro" id="IPR021994">
    <property type="entry name" value="DUF3592"/>
</dbReference>
<proteinExistence type="predicted"/>
<gene>
    <name evidence="3" type="ORF">SCA03_45620</name>
</gene>
<dbReference type="AlphaFoldDB" id="A0A4Y3R332"/>
<evidence type="ECO:0000313" key="3">
    <source>
        <dbReference type="EMBL" id="GEB52011.1"/>
    </source>
</evidence>
<reference evidence="3 4" key="1">
    <citation type="submission" date="2019-06" db="EMBL/GenBank/DDBJ databases">
        <title>Whole genome shotgun sequence of Streptomyces cacaoi subsp. cacaoi NBRC 12748.</title>
        <authorList>
            <person name="Hosoyama A."/>
            <person name="Uohara A."/>
            <person name="Ohji S."/>
            <person name="Ichikawa N."/>
        </authorList>
    </citation>
    <scope>NUCLEOTIDE SEQUENCE [LARGE SCALE GENOMIC DNA]</scope>
    <source>
        <strain evidence="3 4">NBRC 12748</strain>
    </source>
</reference>
<protein>
    <recommendedName>
        <fullName evidence="2">DUF3592 domain-containing protein</fullName>
    </recommendedName>
</protein>
<keyword evidence="4" id="KW-1185">Reference proteome</keyword>
<evidence type="ECO:0000259" key="2">
    <source>
        <dbReference type="Pfam" id="PF12158"/>
    </source>
</evidence>
<accession>A0A4Y3R332</accession>
<dbReference type="Pfam" id="PF12158">
    <property type="entry name" value="DUF3592"/>
    <property type="match status" value="1"/>
</dbReference>
<dbReference type="Proteomes" id="UP000319210">
    <property type="component" value="Unassembled WGS sequence"/>
</dbReference>
<sequence length="161" mass="17018">MRFQRRGRGVGRAVAFGMLALGTVFLIVGLVTAGMSASLLADSERVPGTVVKLEWRKGGHETSRDGPRDQVVAYPVVAYTPEGGVPTRFRGSTGSNPPSYEEGEQVEVLYRPGSPGDARINGFASLWMLPLIFGGTGLLFVGIGAATVRARRRRAAGASSP</sequence>
<feature type="transmembrane region" description="Helical" evidence="1">
    <location>
        <begin position="127"/>
        <end position="148"/>
    </location>
</feature>